<accession>A0A918GCW8</accession>
<protein>
    <submittedName>
        <fullName evidence="1">Uncharacterized protein</fullName>
    </submittedName>
</protein>
<comment type="caution">
    <text evidence="1">The sequence shown here is derived from an EMBL/GenBank/DDBJ whole genome shotgun (WGS) entry which is preliminary data.</text>
</comment>
<organism evidence="1 2">
    <name type="scientific">Streptomyces griseoviridis</name>
    <dbReference type="NCBI Taxonomy" id="45398"/>
    <lineage>
        <taxon>Bacteria</taxon>
        <taxon>Bacillati</taxon>
        <taxon>Actinomycetota</taxon>
        <taxon>Actinomycetes</taxon>
        <taxon>Kitasatosporales</taxon>
        <taxon>Streptomycetaceae</taxon>
        <taxon>Streptomyces</taxon>
    </lineage>
</organism>
<dbReference type="AlphaFoldDB" id="A0A918GCW8"/>
<reference evidence="1" key="1">
    <citation type="journal article" date="2014" name="Int. J. Syst. Evol. Microbiol.">
        <title>Complete genome sequence of Corynebacterium casei LMG S-19264T (=DSM 44701T), isolated from a smear-ripened cheese.</title>
        <authorList>
            <consortium name="US DOE Joint Genome Institute (JGI-PGF)"/>
            <person name="Walter F."/>
            <person name="Albersmeier A."/>
            <person name="Kalinowski J."/>
            <person name="Ruckert C."/>
        </authorList>
    </citation>
    <scope>NUCLEOTIDE SEQUENCE</scope>
    <source>
        <strain evidence="1">JCM 4234</strain>
    </source>
</reference>
<dbReference type="EMBL" id="BMSL01000003">
    <property type="protein sequence ID" value="GGS29462.1"/>
    <property type="molecule type" value="Genomic_DNA"/>
</dbReference>
<sequence length="124" mass="13423">MPHRTAAKPPPSGPSKAALEVPGAALELLTLPPAENSAADQLRGARCVWCRTGPLHTDTAVDLGEHKTTTGEAWFPRSCQRCAGNRAHRALYAHIPMCEQCADEAGICETGRILYRLIRQGQRP</sequence>
<keyword evidence="2" id="KW-1185">Reference proteome</keyword>
<proteinExistence type="predicted"/>
<evidence type="ECO:0000313" key="2">
    <source>
        <dbReference type="Proteomes" id="UP000653493"/>
    </source>
</evidence>
<reference evidence="1" key="2">
    <citation type="submission" date="2020-09" db="EMBL/GenBank/DDBJ databases">
        <authorList>
            <person name="Sun Q."/>
            <person name="Ohkuma M."/>
        </authorList>
    </citation>
    <scope>NUCLEOTIDE SEQUENCE</scope>
    <source>
        <strain evidence="1">JCM 4234</strain>
    </source>
</reference>
<name>A0A918GCW8_STRGD</name>
<evidence type="ECO:0000313" key="1">
    <source>
        <dbReference type="EMBL" id="GGS29462.1"/>
    </source>
</evidence>
<dbReference type="Proteomes" id="UP000653493">
    <property type="component" value="Unassembled WGS sequence"/>
</dbReference>
<gene>
    <name evidence="1" type="ORF">GCM10010238_17910</name>
</gene>